<protein>
    <recommendedName>
        <fullName evidence="7">Large ribosomal subunit protein uL3c</fullName>
    </recommendedName>
</protein>
<evidence type="ECO:0000256" key="4">
    <source>
        <dbReference type="ARBA" id="ARBA00022884"/>
    </source>
</evidence>
<name>A0A7G1MQQ5_9STRA</name>
<dbReference type="AlphaFoldDB" id="A0A7G1MQQ5"/>
<dbReference type="GO" id="GO:0006412">
    <property type="term" value="P:translation"/>
    <property type="evidence" value="ECO:0007669"/>
    <property type="project" value="InterPro"/>
</dbReference>
<dbReference type="PANTHER" id="PTHR11229:SF16">
    <property type="entry name" value="LARGE RIBOSOMAL SUBUNIT PROTEIN UL3C"/>
    <property type="match status" value="1"/>
</dbReference>
<evidence type="ECO:0000256" key="8">
    <source>
        <dbReference type="SAM" id="MobiDB-lite"/>
    </source>
</evidence>
<dbReference type="GO" id="GO:0009507">
    <property type="term" value="C:chloroplast"/>
    <property type="evidence" value="ECO:0007669"/>
    <property type="project" value="UniProtKB-SubCell"/>
</dbReference>
<evidence type="ECO:0000256" key="5">
    <source>
        <dbReference type="ARBA" id="ARBA00022980"/>
    </source>
</evidence>
<gene>
    <name evidence="9" type="primary">rpl3</name>
</gene>
<keyword evidence="9" id="KW-0934">Plastid</keyword>
<dbReference type="InterPro" id="IPR009000">
    <property type="entry name" value="Transl_B-barrel_sf"/>
</dbReference>
<dbReference type="InterPro" id="IPR019927">
    <property type="entry name" value="Ribosomal_uL3_bac/org-type"/>
</dbReference>
<dbReference type="Pfam" id="PF00297">
    <property type="entry name" value="Ribosomal_L3"/>
    <property type="match status" value="1"/>
</dbReference>
<comment type="subcellular location">
    <subcellularLocation>
        <location evidence="1">Plastid</location>
        <location evidence="1">Chloroplast</location>
    </subcellularLocation>
</comment>
<evidence type="ECO:0000256" key="7">
    <source>
        <dbReference type="ARBA" id="ARBA00035213"/>
    </source>
</evidence>
<comment type="similarity">
    <text evidence="2">Belongs to the universal ribosomal protein uL3 family.</text>
</comment>
<dbReference type="GO" id="GO:0003735">
    <property type="term" value="F:structural constituent of ribosome"/>
    <property type="evidence" value="ECO:0007669"/>
    <property type="project" value="InterPro"/>
</dbReference>
<keyword evidence="5 9" id="KW-0689">Ribosomal protein</keyword>
<evidence type="ECO:0000256" key="3">
    <source>
        <dbReference type="ARBA" id="ARBA00022730"/>
    </source>
</evidence>
<dbReference type="InterPro" id="IPR000597">
    <property type="entry name" value="Ribosomal_uL3"/>
</dbReference>
<evidence type="ECO:0000256" key="2">
    <source>
        <dbReference type="ARBA" id="ARBA00006540"/>
    </source>
</evidence>
<proteinExistence type="inferred from homology"/>
<keyword evidence="3" id="KW-0699">rRNA-binding</keyword>
<dbReference type="GO" id="GO:0019843">
    <property type="term" value="F:rRNA binding"/>
    <property type="evidence" value="ECO:0007669"/>
    <property type="project" value="UniProtKB-KW"/>
</dbReference>
<evidence type="ECO:0000313" key="9">
    <source>
        <dbReference type="EMBL" id="BCL05892.1"/>
    </source>
</evidence>
<keyword evidence="4" id="KW-0694">RNA-binding</keyword>
<reference evidence="9" key="1">
    <citation type="submission" date="2020-09" db="EMBL/GenBank/DDBJ databases">
        <title>Highly reduced plastid genomes of the non-photosynthetic dictyochophyceans Pteridomonas spp. (Ochrophyta, SAR).</title>
        <authorList>
            <person name="Kayama M."/>
            <person name="Kamikawa R."/>
        </authorList>
    </citation>
    <scope>NUCLEOTIDE SEQUENCE</scope>
    <source>
        <strain evidence="9">YPF1301</strain>
    </source>
</reference>
<dbReference type="PANTHER" id="PTHR11229">
    <property type="entry name" value="50S RIBOSOMAL PROTEIN L3"/>
    <property type="match status" value="1"/>
</dbReference>
<keyword evidence="6" id="KW-0687">Ribonucleoprotein</keyword>
<sequence length="214" mass="24021">MIILLGYKLGMTQLFESTGKIAIVTVLKIGPCFISQIKQNKFLNLTTIQLGYNSTFVNKITKANVRHFDTKNIILLQFLREYTLPFVKNLFLGKSYTTILLKKNDLICIRSYSIGKGFQGTRKRYNFNKGPMTHGSKNHKKPGSIGQGTTPGRVFVGKKLAGHLGIKKNTLTNIQIVKINYKENLLFVKGTIGGKYGNLVTIFKTSLEKKVKSI</sequence>
<geneLocation type="plastid" evidence="9"/>
<dbReference type="GO" id="GO:0022625">
    <property type="term" value="C:cytosolic large ribosomal subunit"/>
    <property type="evidence" value="ECO:0007669"/>
    <property type="project" value="TreeGrafter"/>
</dbReference>
<dbReference type="SUPFAM" id="SSF50447">
    <property type="entry name" value="Translation proteins"/>
    <property type="match status" value="1"/>
</dbReference>
<organism evidence="9">
    <name type="scientific">Pteridomonas sp. YPF1301</name>
    <dbReference type="NCBI Taxonomy" id="2766739"/>
    <lineage>
        <taxon>Eukaryota</taxon>
        <taxon>Sar</taxon>
        <taxon>Stramenopiles</taxon>
        <taxon>Ochrophyta</taxon>
        <taxon>Dictyochophyceae</taxon>
        <taxon>Pedinellales</taxon>
        <taxon>Pteridomonas</taxon>
    </lineage>
</organism>
<dbReference type="NCBIfam" id="TIGR03625">
    <property type="entry name" value="L3_bact"/>
    <property type="match status" value="1"/>
</dbReference>
<evidence type="ECO:0000256" key="6">
    <source>
        <dbReference type="ARBA" id="ARBA00023274"/>
    </source>
</evidence>
<dbReference type="FunFam" id="2.40.30.10:FF:000004">
    <property type="entry name" value="50S ribosomal protein L3"/>
    <property type="match status" value="1"/>
</dbReference>
<feature type="region of interest" description="Disordered" evidence="8">
    <location>
        <begin position="131"/>
        <end position="150"/>
    </location>
</feature>
<evidence type="ECO:0000256" key="1">
    <source>
        <dbReference type="ARBA" id="ARBA00004229"/>
    </source>
</evidence>
<dbReference type="EMBL" id="LC580440">
    <property type="protein sequence ID" value="BCL05892.1"/>
    <property type="molecule type" value="Genomic_DNA"/>
</dbReference>
<accession>A0A7G1MQQ5</accession>
<dbReference type="Gene3D" id="2.40.30.10">
    <property type="entry name" value="Translation factors"/>
    <property type="match status" value="2"/>
</dbReference>